<dbReference type="KEGG" id="bbo:BBOV_II002470"/>
<evidence type="ECO:0000313" key="2">
    <source>
        <dbReference type="EMBL" id="EDO06203.1"/>
    </source>
</evidence>
<name>A7ATE2_BABBO</name>
<keyword evidence="3" id="KW-1185">Reference proteome</keyword>
<reference evidence="3" key="2">
    <citation type="journal article" date="2020" name="Data Brief">
        <title>Transcriptome dataset of Babesia bovis life stages within vertebrate and invertebrate hosts.</title>
        <authorList>
            <person name="Ueti M.W."/>
            <person name="Johnson W.C."/>
            <person name="Kappmeyer L.S."/>
            <person name="Herndon D.R."/>
            <person name="Mousel M.R."/>
            <person name="Reif K.E."/>
            <person name="Taus N.S."/>
            <person name="Ifeonu O.O."/>
            <person name="Silva J.C."/>
            <person name="Suarez C.E."/>
            <person name="Brayton K.A."/>
        </authorList>
    </citation>
    <scope>NUCLEOTIDE SEQUENCE [LARGE SCALE GENOMIC DNA]</scope>
</reference>
<dbReference type="eggNOG" id="ENOG502QXBG">
    <property type="taxonomic scope" value="Eukaryota"/>
</dbReference>
<comment type="caution">
    <text evidence="2">The sequence shown here is derived from an EMBL/GenBank/DDBJ whole genome shotgun (WGS) entry which is preliminary data.</text>
</comment>
<protein>
    <submittedName>
        <fullName evidence="2">Uncharacterized protein</fullName>
    </submittedName>
</protein>
<reference evidence="2 3" key="1">
    <citation type="journal article" date="2007" name="PLoS Pathog.">
        <title>Genome sequence of Babesia bovis and comparative analysis of apicomplexan hemoprotozoa.</title>
        <authorList>
            <person name="Brayton K.A."/>
            <person name="Lau A.O.T."/>
            <person name="Herndon D.R."/>
            <person name="Hannick L."/>
            <person name="Kappmeyer L.S."/>
            <person name="Berens S.J."/>
            <person name="Bidwell S.L."/>
            <person name="Brown W.C."/>
            <person name="Crabtree J."/>
            <person name="Fadrosh D."/>
            <person name="Feldblum T."/>
            <person name="Forberger H.A."/>
            <person name="Haas B.J."/>
            <person name="Howell J.M."/>
            <person name="Khouri H."/>
            <person name="Koo H."/>
            <person name="Mann D.J."/>
            <person name="Norimine J."/>
            <person name="Paulsen I.T."/>
            <person name="Radune D."/>
            <person name="Ren Q."/>
            <person name="Smith R.K. Jr."/>
            <person name="Suarez C.E."/>
            <person name="White O."/>
            <person name="Wortman J.R."/>
            <person name="Knowles D.P. Jr."/>
            <person name="McElwain T.F."/>
            <person name="Nene V.M."/>
        </authorList>
    </citation>
    <scope>NUCLEOTIDE SEQUENCE [LARGE SCALE GENOMIC DNA]</scope>
    <source>
        <strain evidence="2">T2Bo</strain>
    </source>
</reference>
<reference evidence="3" key="3">
    <citation type="journal article" date="2021" name="Int. J. Parasitol.">
        <title>Comparative analysis of gene expression between Babesia bovis blood stages and kinetes allowed by improved genome annotation.</title>
        <authorList>
            <person name="Ueti M.W."/>
            <person name="Johnson W.C."/>
            <person name="Kappmeyer L.S."/>
            <person name="Herndon D.R."/>
            <person name="Mousel M.R."/>
            <person name="Reif K.E."/>
            <person name="Taus N.S."/>
            <person name="Ifeonu O.O."/>
            <person name="Silva J.C."/>
            <person name="Suarez C.E."/>
            <person name="Brayton K.A."/>
        </authorList>
    </citation>
    <scope>NUCLEOTIDE SEQUENCE [LARGE SCALE GENOMIC DNA]</scope>
</reference>
<dbReference type="InParanoid" id="A7ATE2"/>
<accession>A7ATE2</accession>
<evidence type="ECO:0000256" key="1">
    <source>
        <dbReference type="SAM" id="MobiDB-lite"/>
    </source>
</evidence>
<dbReference type="RefSeq" id="XP_001609771.1">
    <property type="nucleotide sequence ID" value="XM_001609721.1"/>
</dbReference>
<feature type="compositionally biased region" description="Polar residues" evidence="1">
    <location>
        <begin position="205"/>
        <end position="223"/>
    </location>
</feature>
<feature type="region of interest" description="Disordered" evidence="1">
    <location>
        <begin position="197"/>
        <end position="223"/>
    </location>
</feature>
<evidence type="ECO:0000313" key="3">
    <source>
        <dbReference type="Proteomes" id="UP000002173"/>
    </source>
</evidence>
<sequence length="341" mass="38692">MELQITGPYNKLSTEDLEILDDVVQSFCEAVDVVLKTNFKSQKKDTNQIESISRNLGTRPDGITKNQKIAAVFCRQWIAGVVSELTYKLANDTSERFSSGNNTIVSAQLFDEDNNSDEVGLCVENARICGNGQIEVDYDYQTKELPPHLKPKLKAQELTQLILQGKQNEYDLMQKLERFWSEVPSLLCQYLTMENDTDEDEYNPENATRHSGSPPEQSTNLPQNHTYIPGSIQKQIDNPLDEVGQPKLPIDPDSIQFLEKLAKGDITKKINNDYELDDDESIQQKLEQLEIKAKELGVKGMDKYIALYNKVNKEINKVNKAAKFFAKFATDLTSNNQIDIM</sequence>
<dbReference type="OMA" id="TEWSLQK"/>
<dbReference type="GeneID" id="5477999"/>
<organism evidence="2 3">
    <name type="scientific">Babesia bovis</name>
    <dbReference type="NCBI Taxonomy" id="5865"/>
    <lineage>
        <taxon>Eukaryota</taxon>
        <taxon>Sar</taxon>
        <taxon>Alveolata</taxon>
        <taxon>Apicomplexa</taxon>
        <taxon>Aconoidasida</taxon>
        <taxon>Piroplasmida</taxon>
        <taxon>Babesiidae</taxon>
        <taxon>Babesia</taxon>
    </lineage>
</organism>
<dbReference type="AlphaFoldDB" id="A7ATE2"/>
<dbReference type="EMBL" id="AAXT01000003">
    <property type="protein sequence ID" value="EDO06203.1"/>
    <property type="molecule type" value="Genomic_DNA"/>
</dbReference>
<dbReference type="Proteomes" id="UP000002173">
    <property type="component" value="Unassembled WGS sequence"/>
</dbReference>
<proteinExistence type="predicted"/>
<dbReference type="VEuPathDB" id="PiroplasmaDB:BBOV_II002470"/>
<gene>
    <name evidence="2" type="ORF">BBOV_II002470</name>
</gene>